<feature type="region of interest" description="Disordered" evidence="1">
    <location>
        <begin position="75"/>
        <end position="94"/>
    </location>
</feature>
<proteinExistence type="predicted"/>
<feature type="compositionally biased region" description="Basic and acidic residues" evidence="1">
    <location>
        <begin position="1"/>
        <end position="11"/>
    </location>
</feature>
<dbReference type="EMBL" id="JH000332">
    <property type="protein sequence ID" value="EGV92988.1"/>
    <property type="molecule type" value="Genomic_DNA"/>
</dbReference>
<gene>
    <name evidence="2" type="ORF">I79_009384</name>
</gene>
<accession>G3HFM2</accession>
<protein>
    <submittedName>
        <fullName evidence="2">Uncharacterized protein</fullName>
    </submittedName>
</protein>
<evidence type="ECO:0000256" key="1">
    <source>
        <dbReference type="SAM" id="MobiDB-lite"/>
    </source>
</evidence>
<dbReference type="AlphaFoldDB" id="G3HFM2"/>
<feature type="region of interest" description="Disordered" evidence="1">
    <location>
        <begin position="1"/>
        <end position="21"/>
    </location>
</feature>
<reference evidence="3" key="1">
    <citation type="journal article" date="2011" name="Nat. Biotechnol.">
        <title>The genomic sequence of the Chinese hamster ovary (CHO)-K1 cell line.</title>
        <authorList>
            <person name="Xu X."/>
            <person name="Nagarajan H."/>
            <person name="Lewis N.E."/>
            <person name="Pan S."/>
            <person name="Cai Z."/>
            <person name="Liu X."/>
            <person name="Chen W."/>
            <person name="Xie M."/>
            <person name="Wang W."/>
            <person name="Hammond S."/>
            <person name="Andersen M.R."/>
            <person name="Neff N."/>
            <person name="Passarelli B."/>
            <person name="Koh W."/>
            <person name="Fan H.C."/>
            <person name="Wang J."/>
            <person name="Gui Y."/>
            <person name="Lee K.H."/>
            <person name="Betenbaugh M.J."/>
            <person name="Quake S.R."/>
            <person name="Famili I."/>
            <person name="Palsson B.O."/>
            <person name="Wang J."/>
        </authorList>
    </citation>
    <scope>NUCLEOTIDE SEQUENCE [LARGE SCALE GENOMIC DNA]</scope>
    <source>
        <strain evidence="3">CHO K1 cell line</strain>
    </source>
</reference>
<name>G3HFM2_CRIGR</name>
<dbReference type="Proteomes" id="UP000001075">
    <property type="component" value="Unassembled WGS sequence"/>
</dbReference>
<dbReference type="InParanoid" id="G3HFM2"/>
<sequence>MHKNRPLEKKQNGTTLLDSRVAGREQSLKFKSANGTFAIPGLSMSSSDGPGDKYIVANISREAWDMTQGHLGEDRECKVEPLQGARGRRERRKG</sequence>
<evidence type="ECO:0000313" key="3">
    <source>
        <dbReference type="Proteomes" id="UP000001075"/>
    </source>
</evidence>
<evidence type="ECO:0000313" key="2">
    <source>
        <dbReference type="EMBL" id="EGV92988.1"/>
    </source>
</evidence>
<organism evidence="2 3">
    <name type="scientific">Cricetulus griseus</name>
    <name type="common">Chinese hamster</name>
    <name type="synonym">Cricetulus barabensis griseus</name>
    <dbReference type="NCBI Taxonomy" id="10029"/>
    <lineage>
        <taxon>Eukaryota</taxon>
        <taxon>Metazoa</taxon>
        <taxon>Chordata</taxon>
        <taxon>Craniata</taxon>
        <taxon>Vertebrata</taxon>
        <taxon>Euteleostomi</taxon>
        <taxon>Mammalia</taxon>
        <taxon>Eutheria</taxon>
        <taxon>Euarchontoglires</taxon>
        <taxon>Glires</taxon>
        <taxon>Rodentia</taxon>
        <taxon>Myomorpha</taxon>
        <taxon>Muroidea</taxon>
        <taxon>Cricetidae</taxon>
        <taxon>Cricetinae</taxon>
        <taxon>Cricetulus</taxon>
    </lineage>
</organism>